<proteinExistence type="predicted"/>
<evidence type="ECO:0000256" key="1">
    <source>
        <dbReference type="SAM" id="MobiDB-lite"/>
    </source>
</evidence>
<comment type="caution">
    <text evidence="2">The sequence shown here is derived from an EMBL/GenBank/DDBJ whole genome shotgun (WGS) entry which is preliminary data.</text>
</comment>
<gene>
    <name evidence="2" type="ORF">PGLA1383_LOCUS305</name>
</gene>
<reference evidence="2" key="1">
    <citation type="submission" date="2021-02" db="EMBL/GenBank/DDBJ databases">
        <authorList>
            <person name="Dougan E. K."/>
            <person name="Rhodes N."/>
            <person name="Thang M."/>
            <person name="Chan C."/>
        </authorList>
    </citation>
    <scope>NUCLEOTIDE SEQUENCE</scope>
</reference>
<accession>A0A813D571</accession>
<name>A0A813D571_POLGL</name>
<dbReference type="Gene3D" id="1.25.40.20">
    <property type="entry name" value="Ankyrin repeat-containing domain"/>
    <property type="match status" value="1"/>
</dbReference>
<dbReference type="AlphaFoldDB" id="A0A813D571"/>
<feature type="region of interest" description="Disordered" evidence="1">
    <location>
        <begin position="234"/>
        <end position="261"/>
    </location>
</feature>
<keyword evidence="3" id="KW-1185">Reference proteome</keyword>
<feature type="compositionally biased region" description="Low complexity" evidence="1">
    <location>
        <begin position="249"/>
        <end position="261"/>
    </location>
</feature>
<evidence type="ECO:0000313" key="2">
    <source>
        <dbReference type="EMBL" id="CAE8581278.1"/>
    </source>
</evidence>
<protein>
    <submittedName>
        <fullName evidence="2">Uncharacterized protein</fullName>
    </submittedName>
</protein>
<dbReference type="InterPro" id="IPR036770">
    <property type="entry name" value="Ankyrin_rpt-contain_sf"/>
</dbReference>
<dbReference type="Proteomes" id="UP000654075">
    <property type="component" value="Unassembled WGS sequence"/>
</dbReference>
<sequence>MARCIMITGADGQGMACMRLSCHLICAQLDIHHISWILVEHRKKCWWGDGLPQLFAAQVLPFLEVRVCPQNLWEAFGIKDDGYPERGRPVSASRAIDLLVGVPEGRLLGIDWQFPGVEGGYSLLHRACDPVFGDMHEGVALAFLARSDFDHCNAQRFGLTALHFMAAQGWTQACRQLILRPDFTETLAWCRDSIQLSNGILFHPGDTVLDVARSQGHAAVVVIIRETLAQRHKSERLHGPAAAQTNKKQQQLPQQQQPQQQ</sequence>
<organism evidence="2 3">
    <name type="scientific">Polarella glacialis</name>
    <name type="common">Dinoflagellate</name>
    <dbReference type="NCBI Taxonomy" id="89957"/>
    <lineage>
        <taxon>Eukaryota</taxon>
        <taxon>Sar</taxon>
        <taxon>Alveolata</taxon>
        <taxon>Dinophyceae</taxon>
        <taxon>Suessiales</taxon>
        <taxon>Suessiaceae</taxon>
        <taxon>Polarella</taxon>
    </lineage>
</organism>
<evidence type="ECO:0000313" key="3">
    <source>
        <dbReference type="Proteomes" id="UP000654075"/>
    </source>
</evidence>
<dbReference type="EMBL" id="CAJNNV010000054">
    <property type="protein sequence ID" value="CAE8581278.1"/>
    <property type="molecule type" value="Genomic_DNA"/>
</dbReference>